<protein>
    <submittedName>
        <fullName evidence="1">Uncharacterized protein</fullName>
    </submittedName>
</protein>
<reference evidence="1 2" key="1">
    <citation type="submission" date="2016-07" db="EMBL/GenBank/DDBJ databases">
        <title>Pervasive Adenine N6-methylation of Active Genes in Fungi.</title>
        <authorList>
            <consortium name="DOE Joint Genome Institute"/>
            <person name="Mondo S.J."/>
            <person name="Dannebaum R.O."/>
            <person name="Kuo R.C."/>
            <person name="Labutti K."/>
            <person name="Haridas S."/>
            <person name="Kuo A."/>
            <person name="Salamov A."/>
            <person name="Ahrendt S.R."/>
            <person name="Lipzen A."/>
            <person name="Sullivan W."/>
            <person name="Andreopoulos W.B."/>
            <person name="Clum A."/>
            <person name="Lindquist E."/>
            <person name="Daum C."/>
            <person name="Ramamoorthy G.K."/>
            <person name="Gryganskyi A."/>
            <person name="Culley D."/>
            <person name="Magnuson J.K."/>
            <person name="James T.Y."/>
            <person name="O'Malley M.A."/>
            <person name="Stajich J.E."/>
            <person name="Spatafora J.W."/>
            <person name="Visel A."/>
            <person name="Grigoriev I.V."/>
        </authorList>
    </citation>
    <scope>NUCLEOTIDE SEQUENCE [LARGE SCALE GENOMIC DNA]</scope>
    <source>
        <strain evidence="1 2">JEL800</strain>
    </source>
</reference>
<keyword evidence="2" id="KW-1185">Reference proteome</keyword>
<evidence type="ECO:0000313" key="2">
    <source>
        <dbReference type="Proteomes" id="UP000193642"/>
    </source>
</evidence>
<gene>
    <name evidence="1" type="ORF">BCR33DRAFT_790007</name>
</gene>
<sequence length="218" mass="24540">MLSGASTHPMLYQTYLLSQIDKPAKKLNGTSTSLPAVEVQQAAMEVKTTEALKILDDVRQENALQTQKPQMLDLVSYILKKQAPNAVSDVGIVANISIDSKLPSTRATQPLAINTVDDGGIGIPANVSIDHIKWVKFRAHFHSMSLQLIKQACCLNLKVYQQKDKPWKGVMCQYFTEKGYLILEYFPRGFLEEHFRPASQKLSGKVTNGIWRVYQERF</sequence>
<dbReference type="AlphaFoldDB" id="A0A1Y2BQ18"/>
<dbReference type="Proteomes" id="UP000193642">
    <property type="component" value="Unassembled WGS sequence"/>
</dbReference>
<accession>A0A1Y2BQ18</accession>
<comment type="caution">
    <text evidence="1">The sequence shown here is derived from an EMBL/GenBank/DDBJ whole genome shotgun (WGS) entry which is preliminary data.</text>
</comment>
<evidence type="ECO:0000313" key="1">
    <source>
        <dbReference type="EMBL" id="ORY36843.1"/>
    </source>
</evidence>
<organism evidence="1 2">
    <name type="scientific">Rhizoclosmatium globosum</name>
    <dbReference type="NCBI Taxonomy" id="329046"/>
    <lineage>
        <taxon>Eukaryota</taxon>
        <taxon>Fungi</taxon>
        <taxon>Fungi incertae sedis</taxon>
        <taxon>Chytridiomycota</taxon>
        <taxon>Chytridiomycota incertae sedis</taxon>
        <taxon>Chytridiomycetes</taxon>
        <taxon>Chytridiales</taxon>
        <taxon>Chytriomycetaceae</taxon>
        <taxon>Rhizoclosmatium</taxon>
    </lineage>
</organism>
<proteinExistence type="predicted"/>
<dbReference type="EMBL" id="MCGO01000053">
    <property type="protein sequence ID" value="ORY36843.1"/>
    <property type="molecule type" value="Genomic_DNA"/>
</dbReference>
<name>A0A1Y2BQ18_9FUNG</name>